<dbReference type="Proteomes" id="UP000014975">
    <property type="component" value="Unassembled WGS sequence"/>
</dbReference>
<feature type="domain" description="EAL" evidence="1">
    <location>
        <begin position="1"/>
        <end position="258"/>
    </location>
</feature>
<dbReference type="InterPro" id="IPR035919">
    <property type="entry name" value="EAL_sf"/>
</dbReference>
<keyword evidence="3" id="KW-1185">Reference proteome</keyword>
<sequence length="410" mass="44725">MQTFELSLDAILARRLLTAHLQPIVSLKRQRVFGVEALARGLSPCTGNGKTIIPPATLFAMADESSSRLALDRLCRETALAAFAALHANDPGLLLHVNLDGSILNDRTVGSGHMLRSARQHGVAPGNVVIEVIESRVDDSQALLRFAEGMREAGFLLALDDVGAGHSNLDRIPLLRPDIIKMDRSLIAGIDQVYHQQVIAASLVKMAARIGALVIAEGVEHEAEVLTLMEIGVELFQGWHFARAAEAANPLPDLSRLMSDTATTFRRHQMAKITARKRLHAMYAGLSSEIAERLGARPPEEFDELLCEALALHPALECLYVLDESGRQSSETVCREPAPRQGRLLYQPARKGADHSLKDYYLPLAAGLSRYTSEPYISLASGSLCQTIAARFEDRDGALRILCMDVVSQT</sequence>
<dbReference type="PANTHER" id="PTHR33121:SF76">
    <property type="entry name" value="SIGNALING PROTEIN"/>
    <property type="match status" value="1"/>
</dbReference>
<accession>S7UGK9</accession>
<proteinExistence type="predicted"/>
<dbReference type="GO" id="GO:0071111">
    <property type="term" value="F:cyclic-guanylate-specific phosphodiesterase activity"/>
    <property type="evidence" value="ECO:0007669"/>
    <property type="project" value="InterPro"/>
</dbReference>
<dbReference type="Pfam" id="PF00563">
    <property type="entry name" value="EAL"/>
    <property type="match status" value="1"/>
</dbReference>
<dbReference type="PATRIC" id="fig|1121439.3.peg.1761"/>
<dbReference type="OrthoDB" id="9813903at2"/>
<dbReference type="Gene3D" id="3.30.450.20">
    <property type="entry name" value="PAS domain"/>
    <property type="match status" value="1"/>
</dbReference>
<dbReference type="eggNOG" id="COG2200">
    <property type="taxonomic scope" value="Bacteria"/>
</dbReference>
<protein>
    <submittedName>
        <fullName evidence="2">Diguanylate phosphodiesterase</fullName>
    </submittedName>
</protein>
<dbReference type="InterPro" id="IPR050706">
    <property type="entry name" value="Cyclic-di-GMP_PDE-like"/>
</dbReference>
<dbReference type="CDD" id="cd01948">
    <property type="entry name" value="EAL"/>
    <property type="match status" value="1"/>
</dbReference>
<dbReference type="InterPro" id="IPR029151">
    <property type="entry name" value="Sensor-like_sf"/>
</dbReference>
<dbReference type="SUPFAM" id="SSF103190">
    <property type="entry name" value="Sensory domain-like"/>
    <property type="match status" value="1"/>
</dbReference>
<dbReference type="CDD" id="cd18773">
    <property type="entry name" value="PDC1_HK_sensor"/>
    <property type="match status" value="1"/>
</dbReference>
<evidence type="ECO:0000313" key="3">
    <source>
        <dbReference type="Proteomes" id="UP000014975"/>
    </source>
</evidence>
<dbReference type="AlphaFoldDB" id="S7UGK9"/>
<dbReference type="STRING" id="1121439.dsat_0410"/>
<evidence type="ECO:0000259" key="1">
    <source>
        <dbReference type="PROSITE" id="PS50883"/>
    </source>
</evidence>
<dbReference type="InterPro" id="IPR001633">
    <property type="entry name" value="EAL_dom"/>
</dbReference>
<name>S7UGK9_9BACT</name>
<dbReference type="Gene3D" id="3.20.20.450">
    <property type="entry name" value="EAL domain"/>
    <property type="match status" value="1"/>
</dbReference>
<dbReference type="PROSITE" id="PS50883">
    <property type="entry name" value="EAL"/>
    <property type="match status" value="1"/>
</dbReference>
<evidence type="ECO:0000313" key="2">
    <source>
        <dbReference type="EMBL" id="EPR32969.1"/>
    </source>
</evidence>
<gene>
    <name evidence="2" type="ORF">dsat_0410</name>
</gene>
<dbReference type="EMBL" id="ATHI01000026">
    <property type="protein sequence ID" value="EPR32969.1"/>
    <property type="molecule type" value="Genomic_DNA"/>
</dbReference>
<dbReference type="RefSeq" id="WP_020887104.1">
    <property type="nucleotide sequence ID" value="NZ_ATHI01000026.1"/>
</dbReference>
<dbReference type="SUPFAM" id="SSF141868">
    <property type="entry name" value="EAL domain-like"/>
    <property type="match status" value="1"/>
</dbReference>
<dbReference type="PANTHER" id="PTHR33121">
    <property type="entry name" value="CYCLIC DI-GMP PHOSPHODIESTERASE PDEF"/>
    <property type="match status" value="1"/>
</dbReference>
<reference evidence="2 3" key="1">
    <citation type="journal article" date="2013" name="Genome Announc.">
        <title>Draft genome sequences for three mercury-methylating, sulfate-reducing bacteria.</title>
        <authorList>
            <person name="Brown S.D."/>
            <person name="Hurt R.A.Jr."/>
            <person name="Gilmour C.C."/>
            <person name="Elias D.A."/>
        </authorList>
    </citation>
    <scope>NUCLEOTIDE SEQUENCE [LARGE SCALE GENOMIC DNA]</scope>
    <source>
        <strain evidence="2 3">DSM 16529</strain>
    </source>
</reference>
<organism evidence="2 3">
    <name type="scientific">Alkalidesulfovibrio alkalitolerans DSM 16529</name>
    <dbReference type="NCBI Taxonomy" id="1121439"/>
    <lineage>
        <taxon>Bacteria</taxon>
        <taxon>Pseudomonadati</taxon>
        <taxon>Thermodesulfobacteriota</taxon>
        <taxon>Desulfovibrionia</taxon>
        <taxon>Desulfovibrionales</taxon>
        <taxon>Desulfovibrionaceae</taxon>
        <taxon>Alkalidesulfovibrio</taxon>
    </lineage>
</organism>
<comment type="caution">
    <text evidence="2">The sequence shown here is derived from an EMBL/GenBank/DDBJ whole genome shotgun (WGS) entry which is preliminary data.</text>
</comment>
<dbReference type="SMART" id="SM00052">
    <property type="entry name" value="EAL"/>
    <property type="match status" value="1"/>
</dbReference>